<comment type="caution">
    <text evidence="7">The sequence shown here is derived from an EMBL/GenBank/DDBJ whole genome shotgun (WGS) entry which is preliminary data.</text>
</comment>
<dbReference type="AlphaFoldDB" id="A0A3N2CZ70"/>
<accession>A0A3N2CZ70</accession>
<keyword evidence="8" id="KW-1185">Reference proteome</keyword>
<organism evidence="7 8">
    <name type="scientific">Nocardioides aurantiacus</name>
    <dbReference type="NCBI Taxonomy" id="86796"/>
    <lineage>
        <taxon>Bacteria</taxon>
        <taxon>Bacillati</taxon>
        <taxon>Actinomycetota</taxon>
        <taxon>Actinomycetes</taxon>
        <taxon>Propionibacteriales</taxon>
        <taxon>Nocardioidaceae</taxon>
        <taxon>Nocardioides</taxon>
    </lineage>
</organism>
<dbReference type="Pfam" id="PF00483">
    <property type="entry name" value="NTP_transferase"/>
    <property type="match status" value="1"/>
</dbReference>
<dbReference type="SUPFAM" id="SSF53448">
    <property type="entry name" value="Nucleotide-diphospho-sugar transferases"/>
    <property type="match status" value="1"/>
</dbReference>
<dbReference type="InterPro" id="IPR011831">
    <property type="entry name" value="ADP-Glc_PPase"/>
</dbReference>
<dbReference type="EMBL" id="RKHO01000001">
    <property type="protein sequence ID" value="ROR92786.1"/>
    <property type="molecule type" value="Genomic_DNA"/>
</dbReference>
<dbReference type="PANTHER" id="PTHR43523:SF2">
    <property type="entry name" value="GLUCOSE-1-PHOSPHATE ADENYLYLTRANSFERASE"/>
    <property type="match status" value="1"/>
</dbReference>
<comment type="similarity">
    <text evidence="1">Belongs to the bacterial/plant glucose-1-phosphate adenylyltransferase family.</text>
</comment>
<evidence type="ECO:0000259" key="6">
    <source>
        <dbReference type="Pfam" id="PF24894"/>
    </source>
</evidence>
<reference evidence="7 8" key="1">
    <citation type="submission" date="2018-11" db="EMBL/GenBank/DDBJ databases">
        <title>Sequencing the genomes of 1000 actinobacteria strains.</title>
        <authorList>
            <person name="Klenk H.-P."/>
        </authorList>
    </citation>
    <scope>NUCLEOTIDE SEQUENCE [LARGE SCALE GENOMIC DNA]</scope>
    <source>
        <strain evidence="7 8">DSM 12652</strain>
    </source>
</reference>
<dbReference type="Gene3D" id="3.90.550.10">
    <property type="entry name" value="Spore Coat Polysaccharide Biosynthesis Protein SpsA, Chain A"/>
    <property type="match status" value="1"/>
</dbReference>
<feature type="domain" description="Nucleotidyl transferase" evidence="5">
    <location>
        <begin position="11"/>
        <end position="279"/>
    </location>
</feature>
<evidence type="ECO:0000313" key="7">
    <source>
        <dbReference type="EMBL" id="ROR92786.1"/>
    </source>
</evidence>
<feature type="domain" description="Glucose-1-phosphate adenylyltransferase/Bifunctional protein GlmU-like C-terminal hexapeptide" evidence="6">
    <location>
        <begin position="309"/>
        <end position="384"/>
    </location>
</feature>
<proteinExistence type="inferred from homology"/>
<evidence type="ECO:0000256" key="3">
    <source>
        <dbReference type="ARBA" id="ARBA00022695"/>
    </source>
</evidence>
<dbReference type="InterPro" id="IPR056818">
    <property type="entry name" value="GlmU/GlgC-like_hexapep"/>
</dbReference>
<dbReference type="SUPFAM" id="SSF51161">
    <property type="entry name" value="Trimeric LpxA-like enzymes"/>
    <property type="match status" value="1"/>
</dbReference>
<evidence type="ECO:0000256" key="2">
    <source>
        <dbReference type="ARBA" id="ARBA00022679"/>
    </source>
</evidence>
<dbReference type="PANTHER" id="PTHR43523">
    <property type="entry name" value="GLUCOSE-1-PHOSPHATE ADENYLYLTRANSFERASE-RELATED"/>
    <property type="match status" value="1"/>
</dbReference>
<name>A0A3N2CZ70_9ACTN</name>
<dbReference type="Pfam" id="PF24894">
    <property type="entry name" value="Hexapep_GlmU"/>
    <property type="match status" value="1"/>
</dbReference>
<keyword evidence="4" id="KW-0320">Glycogen biosynthesis</keyword>
<dbReference type="OrthoDB" id="9801810at2"/>
<sequence>MNPLQRLKALAIIQAGGAGGRMDVLTAERAKPALPFAGSYQLLDFPLSNLVNSGVDDVWLSVSYQAESLEEQVRNGRPWDLDRTRGGLRMLMPREGNGSLDEEGFAQGNADELYRLRDDLRRAAPDVVLVMSADHVYRFDLGELVATHLEKEAELTMLVTDLSEVYAEDPADHAVVTSNRLGRVTGFAYKPDEPDGSVVACEVFAYDPVVLVEVLEELHRELSQADSDRPAGDSGLDDFGDLLVPRLVERGKVFSHRLEGYWRDLGQPHHYLNAHLELLEGGTGLFDPTWPVLTQHPERTPAFVASGAVVSDSMLSAGSRVLGTVTRSVIGPDVVVEHGAEVVESVVSAGSVIRSGARVLRTLVDTACEVGPGATVGSADTALDDPDAITILGRDVVVGSDVAPGSRVSPGGVV</sequence>
<evidence type="ECO:0000259" key="5">
    <source>
        <dbReference type="Pfam" id="PF00483"/>
    </source>
</evidence>
<dbReference type="Proteomes" id="UP000281738">
    <property type="component" value="Unassembled WGS sequence"/>
</dbReference>
<dbReference type="GO" id="GO:0005978">
    <property type="term" value="P:glycogen biosynthetic process"/>
    <property type="evidence" value="ECO:0007669"/>
    <property type="project" value="UniProtKB-KW"/>
</dbReference>
<evidence type="ECO:0000256" key="1">
    <source>
        <dbReference type="ARBA" id="ARBA00010443"/>
    </source>
</evidence>
<gene>
    <name evidence="7" type="ORF">EDD33_3685</name>
</gene>
<dbReference type="InterPro" id="IPR029044">
    <property type="entry name" value="Nucleotide-diphossugar_trans"/>
</dbReference>
<dbReference type="RefSeq" id="WP_123392452.1">
    <property type="nucleotide sequence ID" value="NZ_RKHO01000001.1"/>
</dbReference>
<evidence type="ECO:0000313" key="8">
    <source>
        <dbReference type="Proteomes" id="UP000281738"/>
    </source>
</evidence>
<protein>
    <submittedName>
        <fullName evidence="7">Glucose-1-phosphate adenylyltransferase</fullName>
    </submittedName>
</protein>
<keyword evidence="3 7" id="KW-0548">Nucleotidyltransferase</keyword>
<dbReference type="InterPro" id="IPR005835">
    <property type="entry name" value="NTP_transferase_dom"/>
</dbReference>
<dbReference type="InterPro" id="IPR011004">
    <property type="entry name" value="Trimer_LpxA-like_sf"/>
</dbReference>
<keyword evidence="2 7" id="KW-0808">Transferase</keyword>
<evidence type="ECO:0000256" key="4">
    <source>
        <dbReference type="ARBA" id="ARBA00023056"/>
    </source>
</evidence>
<dbReference type="GO" id="GO:0008878">
    <property type="term" value="F:glucose-1-phosphate adenylyltransferase activity"/>
    <property type="evidence" value="ECO:0007669"/>
    <property type="project" value="InterPro"/>
</dbReference>
<dbReference type="Gene3D" id="2.160.10.10">
    <property type="entry name" value="Hexapeptide repeat proteins"/>
    <property type="match status" value="1"/>
</dbReference>